<gene>
    <name evidence="2" type="ORF">LF41_1020</name>
</gene>
<dbReference type="OrthoDB" id="5296662at2"/>
<dbReference type="eggNOG" id="COG4966">
    <property type="taxonomic scope" value="Bacteria"/>
</dbReference>
<dbReference type="InterPro" id="IPR032092">
    <property type="entry name" value="PilW"/>
</dbReference>
<name>A0A0A2WL01_9GAMM</name>
<keyword evidence="3" id="KW-1185">Reference proteome</keyword>
<dbReference type="STRING" id="1300345.LF41_1020"/>
<keyword evidence="1" id="KW-1133">Transmembrane helix</keyword>
<keyword evidence="1" id="KW-0812">Transmembrane</keyword>
<dbReference type="Pfam" id="PF16074">
    <property type="entry name" value="PilW"/>
    <property type="match status" value="1"/>
</dbReference>
<dbReference type="Proteomes" id="UP000030518">
    <property type="component" value="Unassembled WGS sequence"/>
</dbReference>
<sequence length="342" mass="36013">MIRRAPRTAPRGRTLGFTLIELMVSLLLGLIVTGAAIAMFLANKRVYATTENLSRTQESVRTAYELMSRDMRESAATECEAGLPTVNLINNAATLWYTNFDSPVRGYDGNQGFVLPAEGFGTAAGNRIANTDALEVKSAVNDGIAVTSHVQGTQNITLNTAAHGFTSGDIAVLCDFDHGAIVQLKTASSASAVVNHGTGTVAPGNCATGVGFVTPVNCAAAPAYTFAANAFLAKLKAGRWYIGNGRRGPALFYAQMINNGGTGVTVSREEIAPGVTNMQLQYLLQGATNYVDASAVTAAQWNSQNVLAVRVQLTVLGNDTTNGGEAVSRLLEHTVTLRNRVP</sequence>
<protein>
    <submittedName>
        <fullName evidence="2">Type IV fimbrial biogenesis protein PilW</fullName>
    </submittedName>
</protein>
<comment type="caution">
    <text evidence="2">The sequence shown here is derived from an EMBL/GenBank/DDBJ whole genome shotgun (WGS) entry which is preliminary data.</text>
</comment>
<dbReference type="InterPro" id="IPR012902">
    <property type="entry name" value="N_methyl_site"/>
</dbReference>
<dbReference type="RefSeq" id="WP_036164879.1">
    <property type="nucleotide sequence ID" value="NZ_JRKJ01000002.1"/>
</dbReference>
<evidence type="ECO:0000313" key="3">
    <source>
        <dbReference type="Proteomes" id="UP000030518"/>
    </source>
</evidence>
<dbReference type="Pfam" id="PF07963">
    <property type="entry name" value="N_methyl"/>
    <property type="match status" value="1"/>
</dbReference>
<dbReference type="EMBL" id="JRKJ01000002">
    <property type="protein sequence ID" value="KGQ20483.1"/>
    <property type="molecule type" value="Genomic_DNA"/>
</dbReference>
<evidence type="ECO:0000313" key="2">
    <source>
        <dbReference type="EMBL" id="KGQ20483.1"/>
    </source>
</evidence>
<dbReference type="AlphaFoldDB" id="A0A0A2WL01"/>
<proteinExistence type="predicted"/>
<feature type="transmembrane region" description="Helical" evidence="1">
    <location>
        <begin position="20"/>
        <end position="42"/>
    </location>
</feature>
<accession>A0A0A2WL01</accession>
<dbReference type="PATRIC" id="fig|1300345.3.peg.341"/>
<dbReference type="GO" id="GO:0043683">
    <property type="term" value="P:type IV pilus assembly"/>
    <property type="evidence" value="ECO:0007669"/>
    <property type="project" value="InterPro"/>
</dbReference>
<keyword evidence="1" id="KW-0472">Membrane</keyword>
<organism evidence="2 3">
    <name type="scientific">Lysobacter dokdonensis DS-58</name>
    <dbReference type="NCBI Taxonomy" id="1300345"/>
    <lineage>
        <taxon>Bacteria</taxon>
        <taxon>Pseudomonadati</taxon>
        <taxon>Pseudomonadota</taxon>
        <taxon>Gammaproteobacteria</taxon>
        <taxon>Lysobacterales</taxon>
        <taxon>Lysobacteraceae</taxon>
        <taxon>Noviluteimonas</taxon>
    </lineage>
</organism>
<reference evidence="2 3" key="1">
    <citation type="submission" date="2014-09" db="EMBL/GenBank/DDBJ databases">
        <title>Genome sequences of Lysobacter dokdonensis DS-58.</title>
        <authorList>
            <person name="Kim J.F."/>
            <person name="Kwak M.-J."/>
        </authorList>
    </citation>
    <scope>NUCLEOTIDE SEQUENCE [LARGE SCALE GENOMIC DNA]</scope>
    <source>
        <strain evidence="2 3">DS-58</strain>
    </source>
</reference>
<evidence type="ECO:0000256" key="1">
    <source>
        <dbReference type="SAM" id="Phobius"/>
    </source>
</evidence>